<proteinExistence type="predicted"/>
<feature type="chain" id="PRO_5043023674" evidence="1">
    <location>
        <begin position="16"/>
        <end position="75"/>
    </location>
</feature>
<name>A0AAN8R0N7_9TELE</name>
<gene>
    <name evidence="2" type="ORF">J4Q44_G00114890</name>
</gene>
<organism evidence="2 3">
    <name type="scientific">Coregonus suidteri</name>
    <dbReference type="NCBI Taxonomy" id="861788"/>
    <lineage>
        <taxon>Eukaryota</taxon>
        <taxon>Metazoa</taxon>
        <taxon>Chordata</taxon>
        <taxon>Craniata</taxon>
        <taxon>Vertebrata</taxon>
        <taxon>Euteleostomi</taxon>
        <taxon>Actinopterygii</taxon>
        <taxon>Neopterygii</taxon>
        <taxon>Teleostei</taxon>
        <taxon>Protacanthopterygii</taxon>
        <taxon>Salmoniformes</taxon>
        <taxon>Salmonidae</taxon>
        <taxon>Coregoninae</taxon>
        <taxon>Coregonus</taxon>
    </lineage>
</organism>
<dbReference type="Proteomes" id="UP001356427">
    <property type="component" value="Unassembled WGS sequence"/>
</dbReference>
<dbReference type="AlphaFoldDB" id="A0AAN8R0N7"/>
<evidence type="ECO:0000256" key="1">
    <source>
        <dbReference type="SAM" id="SignalP"/>
    </source>
</evidence>
<accession>A0AAN8R0N7</accession>
<dbReference type="EMBL" id="JAGTTL010000009">
    <property type="protein sequence ID" value="KAK6318198.1"/>
    <property type="molecule type" value="Genomic_DNA"/>
</dbReference>
<keyword evidence="1" id="KW-0732">Signal</keyword>
<sequence>MLLLLLSLLVHFQNPEWKSGTLDGLLKLCFVKMPNYCVVIYVYVCSILAPCREIETSQISLQLSVWSLTEGYTTK</sequence>
<keyword evidence="3" id="KW-1185">Reference proteome</keyword>
<evidence type="ECO:0000313" key="2">
    <source>
        <dbReference type="EMBL" id="KAK6318198.1"/>
    </source>
</evidence>
<protein>
    <submittedName>
        <fullName evidence="2">Uncharacterized protein</fullName>
    </submittedName>
</protein>
<feature type="signal peptide" evidence="1">
    <location>
        <begin position="1"/>
        <end position="15"/>
    </location>
</feature>
<evidence type="ECO:0000313" key="3">
    <source>
        <dbReference type="Proteomes" id="UP001356427"/>
    </source>
</evidence>
<reference evidence="2 3" key="1">
    <citation type="submission" date="2021-04" db="EMBL/GenBank/DDBJ databases">
        <authorList>
            <person name="De Guttry C."/>
            <person name="Zahm M."/>
            <person name="Klopp C."/>
            <person name="Cabau C."/>
            <person name="Louis A."/>
            <person name="Berthelot C."/>
            <person name="Parey E."/>
            <person name="Roest Crollius H."/>
            <person name="Montfort J."/>
            <person name="Robinson-Rechavi M."/>
            <person name="Bucao C."/>
            <person name="Bouchez O."/>
            <person name="Gislard M."/>
            <person name="Lluch J."/>
            <person name="Milhes M."/>
            <person name="Lampietro C."/>
            <person name="Lopez Roques C."/>
            <person name="Donnadieu C."/>
            <person name="Braasch I."/>
            <person name="Desvignes T."/>
            <person name="Postlethwait J."/>
            <person name="Bobe J."/>
            <person name="Wedekind C."/>
            <person name="Guiguen Y."/>
        </authorList>
    </citation>
    <scope>NUCLEOTIDE SEQUENCE [LARGE SCALE GENOMIC DNA]</scope>
    <source>
        <strain evidence="2">Cs_M1</strain>
        <tissue evidence="2">Blood</tissue>
    </source>
</reference>
<comment type="caution">
    <text evidence="2">The sequence shown here is derived from an EMBL/GenBank/DDBJ whole genome shotgun (WGS) entry which is preliminary data.</text>
</comment>